<accession>A0A383EHN6</accession>
<feature type="non-terminal residue" evidence="1">
    <location>
        <position position="1"/>
    </location>
</feature>
<dbReference type="AlphaFoldDB" id="A0A383EHN6"/>
<proteinExistence type="predicted"/>
<sequence length="58" mass="6495">ARKRADAGDRRISLRQFYTYGKLRSVWGENRAAELVFGERASSFLDAVKVDTVTTATS</sequence>
<gene>
    <name evidence="1" type="ORF">METZ01_LOCUS509200</name>
</gene>
<protein>
    <submittedName>
        <fullName evidence="1">Uncharacterized protein</fullName>
    </submittedName>
</protein>
<name>A0A383EHN6_9ZZZZ</name>
<dbReference type="EMBL" id="UINC01226037">
    <property type="protein sequence ID" value="SVE56346.1"/>
    <property type="molecule type" value="Genomic_DNA"/>
</dbReference>
<organism evidence="1">
    <name type="scientific">marine metagenome</name>
    <dbReference type="NCBI Taxonomy" id="408172"/>
    <lineage>
        <taxon>unclassified sequences</taxon>
        <taxon>metagenomes</taxon>
        <taxon>ecological metagenomes</taxon>
    </lineage>
</organism>
<evidence type="ECO:0000313" key="1">
    <source>
        <dbReference type="EMBL" id="SVE56346.1"/>
    </source>
</evidence>
<reference evidence="1" key="1">
    <citation type="submission" date="2018-05" db="EMBL/GenBank/DDBJ databases">
        <authorList>
            <person name="Lanie J.A."/>
            <person name="Ng W.-L."/>
            <person name="Kazmierczak K.M."/>
            <person name="Andrzejewski T.M."/>
            <person name="Davidsen T.M."/>
            <person name="Wayne K.J."/>
            <person name="Tettelin H."/>
            <person name="Glass J.I."/>
            <person name="Rusch D."/>
            <person name="Podicherti R."/>
            <person name="Tsui H.-C.T."/>
            <person name="Winkler M.E."/>
        </authorList>
    </citation>
    <scope>NUCLEOTIDE SEQUENCE</scope>
</reference>